<dbReference type="NCBIfam" id="NF003977">
    <property type="entry name" value="PRK05470.1-1"/>
    <property type="match status" value="1"/>
</dbReference>
<evidence type="ECO:0000313" key="7">
    <source>
        <dbReference type="Proteomes" id="UP000280792"/>
    </source>
</evidence>
<dbReference type="Gene3D" id="1.20.1300.10">
    <property type="entry name" value="Fumarate reductase/succinate dehydrogenase, transmembrane subunit"/>
    <property type="match status" value="1"/>
</dbReference>
<comment type="subcellular location">
    <subcellularLocation>
        <location evidence="5">Cell membrane</location>
        <topology evidence="5">Multi-pass membrane protein</topology>
    </subcellularLocation>
</comment>
<dbReference type="GO" id="GO:0000104">
    <property type="term" value="F:succinate dehydrogenase activity"/>
    <property type="evidence" value="ECO:0007669"/>
    <property type="project" value="UniProtKB-UniRule"/>
</dbReference>
<dbReference type="RefSeq" id="WP_125017417.1">
    <property type="nucleotide sequence ID" value="NZ_QWEZ01000002.1"/>
</dbReference>
<dbReference type="SUPFAM" id="SSF81343">
    <property type="entry name" value="Fumarate reductase respiratory complex transmembrane subunits"/>
    <property type="match status" value="1"/>
</dbReference>
<organism evidence="6 7">
    <name type="scientific">Aestuariirhabdus litorea</name>
    <dbReference type="NCBI Taxonomy" id="2528527"/>
    <lineage>
        <taxon>Bacteria</taxon>
        <taxon>Pseudomonadati</taxon>
        <taxon>Pseudomonadota</taxon>
        <taxon>Gammaproteobacteria</taxon>
        <taxon>Oceanospirillales</taxon>
        <taxon>Aestuariirhabdaceae</taxon>
        <taxon>Aestuariirhabdus</taxon>
    </lineage>
</organism>
<dbReference type="GO" id="GO:0006106">
    <property type="term" value="P:fumarate metabolic process"/>
    <property type="evidence" value="ECO:0007669"/>
    <property type="project" value="InterPro"/>
</dbReference>
<evidence type="ECO:0000256" key="5">
    <source>
        <dbReference type="HAMAP-Rule" id="MF_00709"/>
    </source>
</evidence>
<dbReference type="CDD" id="cd00547">
    <property type="entry name" value="QFR_TypeD_subunitD"/>
    <property type="match status" value="1"/>
</dbReference>
<dbReference type="Pfam" id="PF02313">
    <property type="entry name" value="Fumarate_red_D"/>
    <property type="match status" value="1"/>
</dbReference>
<comment type="caution">
    <text evidence="6">The sequence shown here is derived from an EMBL/GenBank/DDBJ whole genome shotgun (WGS) entry which is preliminary data.</text>
</comment>
<dbReference type="InterPro" id="IPR003418">
    <property type="entry name" value="Fumarate_red_D"/>
</dbReference>
<feature type="transmembrane region" description="Helical" evidence="5">
    <location>
        <begin position="97"/>
        <end position="118"/>
    </location>
</feature>
<dbReference type="PIRSF" id="PIRSF000179">
    <property type="entry name" value="FrdD"/>
    <property type="match status" value="1"/>
</dbReference>
<dbReference type="EMBL" id="QWEZ01000002">
    <property type="protein sequence ID" value="RRJ83078.1"/>
    <property type="molecule type" value="Genomic_DNA"/>
</dbReference>
<evidence type="ECO:0000313" key="6">
    <source>
        <dbReference type="EMBL" id="RRJ83078.1"/>
    </source>
</evidence>
<keyword evidence="2 5" id="KW-0812">Transmembrane</keyword>
<dbReference type="InterPro" id="IPR034804">
    <property type="entry name" value="SQR/QFR_C/D"/>
</dbReference>
<evidence type="ECO:0000256" key="3">
    <source>
        <dbReference type="ARBA" id="ARBA00022989"/>
    </source>
</evidence>
<comment type="subunit">
    <text evidence="5">Part of an enzyme complex containing four subunits: a flavoprotein (FrdA), an iron-sulfur protein (FrdB), and two hydrophobic anchor proteins (FrdC and FrdD).</text>
</comment>
<evidence type="ECO:0000256" key="2">
    <source>
        <dbReference type="ARBA" id="ARBA00022692"/>
    </source>
</evidence>
<dbReference type="AlphaFoldDB" id="A0A3P3VMH1"/>
<sequence>MKSNYVRSNEPIVWSLFGAGGMVAAFLLPAVVLMLGVATPLGWVSADVISYHNVMLFASSWLGKLLLMVVICLPLYHAAHRIHHGLVDLHLHLPHTLSLLIFYGGSTLVTLAVGYWLLLI</sequence>
<comment type="similarity">
    <text evidence="5">Belongs to the FrdD family.</text>
</comment>
<keyword evidence="3 5" id="KW-1133">Transmembrane helix</keyword>
<dbReference type="GO" id="GO:0045283">
    <property type="term" value="C:fumarate reductase complex"/>
    <property type="evidence" value="ECO:0007669"/>
    <property type="project" value="UniProtKB-UniRule"/>
</dbReference>
<proteinExistence type="inferred from homology"/>
<keyword evidence="1 5" id="KW-1003">Cell membrane</keyword>
<feature type="transmembrane region" description="Helical" evidence="5">
    <location>
        <begin position="12"/>
        <end position="35"/>
    </location>
</feature>
<evidence type="ECO:0000256" key="4">
    <source>
        <dbReference type="ARBA" id="ARBA00023136"/>
    </source>
</evidence>
<name>A0A3P3VMH1_9GAMM</name>
<dbReference type="GO" id="GO:0005886">
    <property type="term" value="C:plasma membrane"/>
    <property type="evidence" value="ECO:0007669"/>
    <property type="project" value="UniProtKB-SubCell"/>
</dbReference>
<keyword evidence="7" id="KW-1185">Reference proteome</keyword>
<gene>
    <name evidence="5" type="primary">frdD</name>
    <name evidence="6" type="ORF">D0544_14655</name>
</gene>
<reference evidence="6 7" key="1">
    <citation type="submission" date="2018-08" db="EMBL/GenBank/DDBJ databases">
        <authorList>
            <person name="Khan S.A."/>
        </authorList>
    </citation>
    <scope>NUCLEOTIDE SEQUENCE [LARGE SCALE GENOMIC DNA]</scope>
    <source>
        <strain evidence="6 7">GTF-13</strain>
    </source>
</reference>
<accession>A0A3P3VMH1</accession>
<dbReference type="Proteomes" id="UP000280792">
    <property type="component" value="Unassembled WGS sequence"/>
</dbReference>
<comment type="function">
    <text evidence="5">Anchors the catalytic components of the fumarate reductase complex to the cell membrane, binds quinones.</text>
</comment>
<protein>
    <recommendedName>
        <fullName evidence="5">Fumarate reductase subunit D</fullName>
    </recommendedName>
    <alternativeName>
        <fullName evidence="5">Quinol-fumarate reductase subunit D</fullName>
        <shortName evidence="5">QFR subunit D</shortName>
    </alternativeName>
</protein>
<feature type="transmembrane region" description="Helical" evidence="5">
    <location>
        <begin position="55"/>
        <end position="76"/>
    </location>
</feature>
<reference evidence="6 7" key="2">
    <citation type="submission" date="2018-12" db="EMBL/GenBank/DDBJ databases">
        <title>Simiduia agarivorans gen. nov., sp. nov., a marine, agarolytic bacterium isolated from shallow coastal water from Keelung, Taiwan.</title>
        <authorList>
            <person name="Shieh W.Y."/>
        </authorList>
    </citation>
    <scope>NUCLEOTIDE SEQUENCE [LARGE SCALE GENOMIC DNA]</scope>
    <source>
        <strain evidence="6 7">GTF-13</strain>
    </source>
</reference>
<keyword evidence="4 5" id="KW-0472">Membrane</keyword>
<evidence type="ECO:0000256" key="1">
    <source>
        <dbReference type="ARBA" id="ARBA00022475"/>
    </source>
</evidence>
<dbReference type="HAMAP" id="MF_00709">
    <property type="entry name" value="Fumarate_red_D"/>
    <property type="match status" value="1"/>
</dbReference>